<dbReference type="InterPro" id="IPR036436">
    <property type="entry name" value="Disintegrin_dom_sf"/>
</dbReference>
<dbReference type="InterPro" id="IPR001590">
    <property type="entry name" value="Peptidase_M12B"/>
</dbReference>
<feature type="signal peptide" evidence="2">
    <location>
        <begin position="1"/>
        <end position="26"/>
    </location>
</feature>
<proteinExistence type="predicted"/>
<comment type="caution">
    <text evidence="5">The sequence shown here is derived from an EMBL/GenBank/DDBJ whole genome shotgun (WGS) entry which is preliminary data.</text>
</comment>
<dbReference type="SUPFAM" id="SSF55486">
    <property type="entry name" value="Metalloproteases ('zincins'), catalytic domain"/>
    <property type="match status" value="1"/>
</dbReference>
<protein>
    <submittedName>
        <fullName evidence="5">Putative bifunctional chitinase/lysozyme</fullName>
    </submittedName>
</protein>
<comment type="caution">
    <text evidence="1">Lacks conserved residue(s) required for the propagation of feature annotation.</text>
</comment>
<accession>A0A226EE77</accession>
<dbReference type="Gene3D" id="4.10.70.10">
    <property type="entry name" value="Disintegrin domain"/>
    <property type="match status" value="1"/>
</dbReference>
<dbReference type="InterPro" id="IPR024079">
    <property type="entry name" value="MetalloPept_cat_dom_sf"/>
</dbReference>
<dbReference type="Gene3D" id="3.40.390.10">
    <property type="entry name" value="Collagenase (Catalytic Domain)"/>
    <property type="match status" value="1"/>
</dbReference>
<feature type="domain" description="Peptidase M12B" evidence="4">
    <location>
        <begin position="186"/>
        <end position="325"/>
    </location>
</feature>
<gene>
    <name evidence="5" type="ORF">Fcan01_09651</name>
</gene>
<feature type="domain" description="Disintegrin" evidence="3">
    <location>
        <begin position="342"/>
        <end position="384"/>
    </location>
</feature>
<keyword evidence="2" id="KW-0732">Signal</keyword>
<feature type="active site" evidence="1">
    <location>
        <position position="250"/>
    </location>
</feature>
<dbReference type="GO" id="GO:0007219">
    <property type="term" value="P:Notch signaling pathway"/>
    <property type="evidence" value="ECO:0007669"/>
    <property type="project" value="TreeGrafter"/>
</dbReference>
<evidence type="ECO:0000259" key="4">
    <source>
        <dbReference type="PROSITE" id="PS50215"/>
    </source>
</evidence>
<dbReference type="SUPFAM" id="SSF51445">
    <property type="entry name" value="(Trans)glycosidases"/>
    <property type="match status" value="1"/>
</dbReference>
<reference evidence="5 6" key="1">
    <citation type="submission" date="2015-12" db="EMBL/GenBank/DDBJ databases">
        <title>The genome of Folsomia candida.</title>
        <authorList>
            <person name="Faddeeva A."/>
            <person name="Derks M.F."/>
            <person name="Anvar Y."/>
            <person name="Smit S."/>
            <person name="Van Straalen N."/>
            <person name="Roelofs D."/>
        </authorList>
    </citation>
    <scope>NUCLEOTIDE SEQUENCE [LARGE SCALE GENOMIC DNA]</scope>
    <source>
        <strain evidence="5 6">VU population</strain>
        <tissue evidence="5">Whole body</tissue>
    </source>
</reference>
<dbReference type="InterPro" id="IPR001762">
    <property type="entry name" value="Disintegrin_dom"/>
</dbReference>
<feature type="chain" id="PRO_5013030973" evidence="2">
    <location>
        <begin position="27"/>
        <end position="719"/>
    </location>
</feature>
<organism evidence="5 6">
    <name type="scientific">Folsomia candida</name>
    <name type="common">Springtail</name>
    <dbReference type="NCBI Taxonomy" id="158441"/>
    <lineage>
        <taxon>Eukaryota</taxon>
        <taxon>Metazoa</taxon>
        <taxon>Ecdysozoa</taxon>
        <taxon>Arthropoda</taxon>
        <taxon>Hexapoda</taxon>
        <taxon>Collembola</taxon>
        <taxon>Entomobryomorpha</taxon>
        <taxon>Isotomoidea</taxon>
        <taxon>Isotomidae</taxon>
        <taxon>Proisotominae</taxon>
        <taxon>Folsomia</taxon>
    </lineage>
</organism>
<dbReference type="AlphaFoldDB" id="A0A226EE77"/>
<dbReference type="PANTHER" id="PTHR45702:SF2">
    <property type="entry name" value="KUZBANIAN, ISOFORM A"/>
    <property type="match status" value="1"/>
</dbReference>
<keyword evidence="6" id="KW-1185">Reference proteome</keyword>
<dbReference type="Pfam" id="PF13574">
    <property type="entry name" value="Reprolysin_2"/>
    <property type="match status" value="1"/>
</dbReference>
<sequence>MIPNIRSLRLLMFCLITLNSLEWTASFPLDLDNNLTLKSATLSQKATRVRRSLLEFDAKAGHANKQLADIFHAINDISSLRAGLVCNLCIVVDQEFVDAYKLKESTQVIIFFRKIIDRISWVFRNIDWNGDGRPDNIGFEIISLVKGWTPYTAEYSGSYSKPKPAMELLGLFAQHNFHHCCLGVGFTNRPFAHNQVGVSFIASEDLLGGICDFRNPTLPLHSANVALISAMGLKGVQLSERDLGNVLIHELGHCFGVLKHDMDLEPKCSGFDTNKPIPADYISDHNEPPQGRFIMWGQDIQGTKTSKPNNLNFSPCSKAVVQKVLYSGTVRGKCLTPGENEIPYCGNGIVELPEECDCGNELKCLQDSCCGPRGSSDPCQLYKGIDPLKCSVLNQRLLSTPGPRSNKTKSGGNMTPFISACLSNAQKFAPYYDTFLRDRSDLEEIARLTGQHSYHLAFALGGIEGCKPKWGAEFDIDDPVVMNPIRAVQAMGGEMIVATGGALGPYLEHLCGTAAELAEAYKIVLDTVGTNHLDVDVEAPVNLDIMNQALRMVQQERPNTTVSFTLMIQGEDYGLTPALGVDVLNHAVRTGVRVDTVNAMTMEFGCITADFGVCIINTANAVLGQMKSIWPEKSDTELKSMLGITPMIGRNFNGNTFQLANARTVVDWAKANSIGLLAFWSIERDSPGCINTVSPYCSGVAQERFDFTRIFFRVNGAVN</sequence>
<dbReference type="GO" id="GO:0006509">
    <property type="term" value="P:membrane protein ectodomain proteolysis"/>
    <property type="evidence" value="ECO:0007669"/>
    <property type="project" value="TreeGrafter"/>
</dbReference>
<evidence type="ECO:0000256" key="2">
    <source>
        <dbReference type="SAM" id="SignalP"/>
    </source>
</evidence>
<evidence type="ECO:0000313" key="6">
    <source>
        <dbReference type="Proteomes" id="UP000198287"/>
    </source>
</evidence>
<evidence type="ECO:0000259" key="3">
    <source>
        <dbReference type="PROSITE" id="PS50214"/>
    </source>
</evidence>
<dbReference type="PROSITE" id="PS50215">
    <property type="entry name" value="ADAM_MEPRO"/>
    <property type="match status" value="1"/>
</dbReference>
<dbReference type="CDD" id="cd06543">
    <property type="entry name" value="GH18_PF-ChiA-like"/>
    <property type="match status" value="1"/>
</dbReference>
<dbReference type="InterPro" id="IPR017853">
    <property type="entry name" value="GH"/>
</dbReference>
<dbReference type="Proteomes" id="UP000198287">
    <property type="component" value="Unassembled WGS sequence"/>
</dbReference>
<evidence type="ECO:0000313" key="5">
    <source>
        <dbReference type="EMBL" id="OXA55832.1"/>
    </source>
</evidence>
<dbReference type="GO" id="GO:0004222">
    <property type="term" value="F:metalloendopeptidase activity"/>
    <property type="evidence" value="ECO:0007669"/>
    <property type="project" value="InterPro"/>
</dbReference>
<evidence type="ECO:0000256" key="1">
    <source>
        <dbReference type="PROSITE-ProRule" id="PRU00276"/>
    </source>
</evidence>
<dbReference type="EMBL" id="LNIX01000004">
    <property type="protein sequence ID" value="OXA55832.1"/>
    <property type="molecule type" value="Genomic_DNA"/>
</dbReference>
<dbReference type="GO" id="GO:0005886">
    <property type="term" value="C:plasma membrane"/>
    <property type="evidence" value="ECO:0007669"/>
    <property type="project" value="TreeGrafter"/>
</dbReference>
<dbReference type="PANTHER" id="PTHR45702">
    <property type="entry name" value="ADAM10/ADAM17 METALLOPEPTIDASE FAMILY MEMBER"/>
    <property type="match status" value="1"/>
</dbReference>
<dbReference type="PROSITE" id="PS50214">
    <property type="entry name" value="DISINTEGRIN_2"/>
    <property type="match status" value="1"/>
</dbReference>
<dbReference type="Gene3D" id="3.20.20.80">
    <property type="entry name" value="Glycosidases"/>
    <property type="match status" value="1"/>
</dbReference>
<dbReference type="OrthoDB" id="2131567at2759"/>
<name>A0A226EE77_FOLCA</name>
<dbReference type="InterPro" id="IPR051489">
    <property type="entry name" value="ADAM_Metalloproteinase"/>
</dbReference>